<keyword evidence="2" id="KW-0472">Membrane</keyword>
<evidence type="ECO:0000256" key="1">
    <source>
        <dbReference type="SAM" id="MobiDB-lite"/>
    </source>
</evidence>
<evidence type="ECO:0008006" key="4">
    <source>
        <dbReference type="Google" id="ProtNLM"/>
    </source>
</evidence>
<dbReference type="RefSeq" id="WP_369184019.1">
    <property type="nucleotide sequence ID" value="NZ_CP163445.1"/>
</dbReference>
<dbReference type="AlphaFoldDB" id="A0AB39TP89"/>
<organism evidence="3">
    <name type="scientific">Streptomyces sp. Y1</name>
    <dbReference type="NCBI Taxonomy" id="3238634"/>
    <lineage>
        <taxon>Bacteria</taxon>
        <taxon>Bacillati</taxon>
        <taxon>Actinomycetota</taxon>
        <taxon>Actinomycetes</taxon>
        <taxon>Kitasatosporales</taxon>
        <taxon>Streptomycetaceae</taxon>
        <taxon>Streptomyces</taxon>
    </lineage>
</organism>
<gene>
    <name evidence="3" type="ORF">AB2U05_21900</name>
</gene>
<evidence type="ECO:0000256" key="2">
    <source>
        <dbReference type="SAM" id="Phobius"/>
    </source>
</evidence>
<reference evidence="3" key="1">
    <citation type="submission" date="2024-07" db="EMBL/GenBank/DDBJ databases">
        <authorList>
            <person name="Yu S.T."/>
        </authorList>
    </citation>
    <scope>NUCLEOTIDE SEQUENCE</scope>
    <source>
        <strain evidence="3">Y1</strain>
    </source>
</reference>
<sequence>MSENEKFEDDLLVAMTRTGEGFRTEQGELVAGGYQRGRRRWRRRSTAAVVGGAAALALVGGGAVYLTGSPAKDAAPVAAAAAPSGSAGLTPAASPSAASASEAPAAPPVSGDDVVAAFKALLPAGQTFDAKGTGTEPPAGKPYGGGISATASLVFDDGHGKAAMGISLGRLGDNDPNRSQNTCPDKKLVPYDACTATTLPDGSTLTVFQGYEYPDKHVSTKWWNAKLIGKDGRQIELSEWNSAAEKDAADSRTAPPLSPEQLKAIVTDKSWDKVVASIPEPKPVRTRDTGKEYSAQEILQITAKLLPSGLRETEVNDKGYGYANFVLDDGKGKSLVEVNVQDWGHNEVTKEQVFGNAETKPDGSKVVVRKQPGNPAGWIVDALHPDGTRVVVAAYNSGSQRTPATRTTPVLTDEQLQTIALSPEWKLKK</sequence>
<dbReference type="EMBL" id="CP163445">
    <property type="protein sequence ID" value="XDQ80924.1"/>
    <property type="molecule type" value="Genomic_DNA"/>
</dbReference>
<keyword evidence="2" id="KW-1133">Transmembrane helix</keyword>
<evidence type="ECO:0000313" key="3">
    <source>
        <dbReference type="EMBL" id="XDQ80924.1"/>
    </source>
</evidence>
<name>A0AB39TP89_9ACTN</name>
<feature type="region of interest" description="Disordered" evidence="1">
    <location>
        <begin position="83"/>
        <end position="109"/>
    </location>
</feature>
<keyword evidence="2" id="KW-0812">Transmembrane</keyword>
<feature type="transmembrane region" description="Helical" evidence="2">
    <location>
        <begin position="46"/>
        <end position="66"/>
    </location>
</feature>
<protein>
    <recommendedName>
        <fullName evidence="4">LigA protein</fullName>
    </recommendedName>
</protein>
<proteinExistence type="predicted"/>
<accession>A0AB39TP89</accession>